<organism evidence="6 7">
    <name type="scientific">Fonsecaea pedrosoi CBS 271.37</name>
    <dbReference type="NCBI Taxonomy" id="1442368"/>
    <lineage>
        <taxon>Eukaryota</taxon>
        <taxon>Fungi</taxon>
        <taxon>Dikarya</taxon>
        <taxon>Ascomycota</taxon>
        <taxon>Pezizomycotina</taxon>
        <taxon>Eurotiomycetes</taxon>
        <taxon>Chaetothyriomycetidae</taxon>
        <taxon>Chaetothyriales</taxon>
        <taxon>Herpotrichiellaceae</taxon>
        <taxon>Fonsecaea</taxon>
    </lineage>
</organism>
<evidence type="ECO:0000256" key="5">
    <source>
        <dbReference type="SAM" id="Phobius"/>
    </source>
</evidence>
<gene>
    <name evidence="6" type="ORF">Z517_04784</name>
</gene>
<reference evidence="6 7" key="1">
    <citation type="submission" date="2015-01" db="EMBL/GenBank/DDBJ databases">
        <title>The Genome Sequence of Fonsecaea pedrosoi CBS 271.37.</title>
        <authorList>
            <consortium name="The Broad Institute Genomics Platform"/>
            <person name="Cuomo C."/>
            <person name="de Hoog S."/>
            <person name="Gorbushina A."/>
            <person name="Stielow B."/>
            <person name="Teixiera M."/>
            <person name="Abouelleil A."/>
            <person name="Chapman S.B."/>
            <person name="Priest M."/>
            <person name="Young S.K."/>
            <person name="Wortman J."/>
            <person name="Nusbaum C."/>
            <person name="Birren B."/>
        </authorList>
    </citation>
    <scope>NUCLEOTIDE SEQUENCE [LARGE SCALE GENOMIC DNA]</scope>
    <source>
        <strain evidence="6 7">CBS 271.37</strain>
    </source>
</reference>
<dbReference type="EMBL" id="KN846971">
    <property type="protein sequence ID" value="KIW81758.1"/>
    <property type="molecule type" value="Genomic_DNA"/>
</dbReference>
<keyword evidence="7" id="KW-1185">Reference proteome</keyword>
<evidence type="ECO:0000256" key="4">
    <source>
        <dbReference type="ARBA" id="ARBA00023136"/>
    </source>
</evidence>
<sequence>MVSLKWRKRTDPPSLVHEQNDLNSTTFLAEGNLKYAVEKGENSNEPSYQEVSGAPVETRSPLGYHVGQVTILFLNLSKMVGTGVYSTPASILKGTGSVGLALIYWFLGFIIAGSSLSVYLEFASYFPNRSGSEVVYLEQAYPRPRYLFPVTFAIQSVLLSFSSSNAIVLAQYLYRINGATPTAWELKGVAVAGYTVAFLFVAFSTRWSYHISNAIGVVKLLTLVFVAITGLVVLGGNVSRVPDPHANFRDAFSSFEGASTSAYGVTNALVKIIFSYAGYENAFNVVNEVKNPVRSIRNSGGLSLLIVAVLYMLANIAYFSAVPKEELVKSSQIAASLFFQHVFGSSGAVRGLNFLIALSAFGNLIAVLLGQSRLIRECGRQGTLPFPDFWVSTRPFGTPLGPYSVKWALTMLMILAPPAGDAFNFVVDLANYPSSFFNFLMAVGIYFVRAQRRRLNVPPPSKAYRFQAWHVAVLFTIAVNLYMLIMPWYPPTGGATGGDVSFWYATYVVTGIGILIACAAYYLLWVYLLPRWRGYRIRHEKVLLDGGEVTHKLVKVPLDQLEAWDREHDAQGRLLGSEGRRSGDETVVDVQHRFDGDEKL</sequence>
<feature type="transmembrane region" description="Helical" evidence="5">
    <location>
        <begin position="211"/>
        <end position="234"/>
    </location>
</feature>
<dbReference type="STRING" id="1442368.A0A0D2GLD9"/>
<dbReference type="PANTHER" id="PTHR11785">
    <property type="entry name" value="AMINO ACID TRANSPORTER"/>
    <property type="match status" value="1"/>
</dbReference>
<evidence type="ECO:0000256" key="2">
    <source>
        <dbReference type="ARBA" id="ARBA00022692"/>
    </source>
</evidence>
<dbReference type="FunFam" id="1.20.1740.10:FF:000025">
    <property type="entry name" value="High-affinity methionine permease"/>
    <property type="match status" value="1"/>
</dbReference>
<dbReference type="RefSeq" id="XP_013285566.1">
    <property type="nucleotide sequence ID" value="XM_013430112.1"/>
</dbReference>
<evidence type="ECO:0000256" key="3">
    <source>
        <dbReference type="ARBA" id="ARBA00022989"/>
    </source>
</evidence>
<dbReference type="InterPro" id="IPR002293">
    <property type="entry name" value="AA/rel_permease1"/>
</dbReference>
<dbReference type="GO" id="GO:0015179">
    <property type="term" value="F:L-amino acid transmembrane transporter activity"/>
    <property type="evidence" value="ECO:0007669"/>
    <property type="project" value="TreeGrafter"/>
</dbReference>
<feature type="transmembrane region" description="Helical" evidence="5">
    <location>
        <begin position="501"/>
        <end position="528"/>
    </location>
</feature>
<keyword evidence="3 5" id="KW-1133">Transmembrane helix</keyword>
<feature type="transmembrane region" description="Helical" evidence="5">
    <location>
        <begin position="146"/>
        <end position="174"/>
    </location>
</feature>
<accession>A0A0D2GLD9</accession>
<feature type="transmembrane region" description="Helical" evidence="5">
    <location>
        <begin position="186"/>
        <end position="205"/>
    </location>
</feature>
<dbReference type="InterPro" id="IPR050598">
    <property type="entry name" value="AminoAcid_Transporter"/>
</dbReference>
<dbReference type="GO" id="GO:0016020">
    <property type="term" value="C:membrane"/>
    <property type="evidence" value="ECO:0007669"/>
    <property type="project" value="UniProtKB-SubCell"/>
</dbReference>
<dbReference type="Pfam" id="PF13520">
    <property type="entry name" value="AA_permease_2"/>
    <property type="match status" value="1"/>
</dbReference>
<dbReference type="AlphaFoldDB" id="A0A0D2GLD9"/>
<comment type="subcellular location">
    <subcellularLocation>
        <location evidence="1">Membrane</location>
        <topology evidence="1">Multi-pass membrane protein</topology>
    </subcellularLocation>
</comment>
<feature type="transmembrane region" description="Helical" evidence="5">
    <location>
        <begin position="432"/>
        <end position="448"/>
    </location>
</feature>
<proteinExistence type="predicted"/>
<keyword evidence="2 5" id="KW-0812">Transmembrane</keyword>
<feature type="transmembrane region" description="Helical" evidence="5">
    <location>
        <begin position="300"/>
        <end position="321"/>
    </location>
</feature>
<dbReference type="Proteomes" id="UP000053029">
    <property type="component" value="Unassembled WGS sequence"/>
</dbReference>
<dbReference type="Gene3D" id="1.20.1740.10">
    <property type="entry name" value="Amino acid/polyamine transporter I"/>
    <property type="match status" value="1"/>
</dbReference>
<protein>
    <recommendedName>
        <fullName evidence="8">Amino acid permease/ SLC12A domain-containing protein</fullName>
    </recommendedName>
</protein>
<evidence type="ECO:0008006" key="8">
    <source>
        <dbReference type="Google" id="ProtNLM"/>
    </source>
</evidence>
<dbReference type="VEuPathDB" id="FungiDB:Z517_04784"/>
<feature type="transmembrane region" description="Helical" evidence="5">
    <location>
        <begin position="102"/>
        <end position="126"/>
    </location>
</feature>
<evidence type="ECO:0000313" key="7">
    <source>
        <dbReference type="Proteomes" id="UP000053029"/>
    </source>
</evidence>
<dbReference type="GeneID" id="25304274"/>
<evidence type="ECO:0000256" key="1">
    <source>
        <dbReference type="ARBA" id="ARBA00004141"/>
    </source>
</evidence>
<feature type="transmembrane region" description="Helical" evidence="5">
    <location>
        <begin position="468"/>
        <end position="489"/>
    </location>
</feature>
<name>A0A0D2GLD9_9EURO</name>
<dbReference type="OrthoDB" id="5982228at2759"/>
<feature type="transmembrane region" description="Helical" evidence="5">
    <location>
        <begin position="351"/>
        <end position="370"/>
    </location>
</feature>
<dbReference type="PANTHER" id="PTHR11785:SF353">
    <property type="entry name" value="METHIONINE TRANSPORTER (EUROFUNG)"/>
    <property type="match status" value="1"/>
</dbReference>
<feature type="transmembrane region" description="Helical" evidence="5">
    <location>
        <begin position="403"/>
        <end position="420"/>
    </location>
</feature>
<evidence type="ECO:0000313" key="6">
    <source>
        <dbReference type="EMBL" id="KIW81758.1"/>
    </source>
</evidence>
<dbReference type="HOGENOM" id="CLU_013661_0_0_1"/>
<keyword evidence="4 5" id="KW-0472">Membrane</keyword>